<accession>A0A5C3MJ56</accession>
<feature type="region of interest" description="Disordered" evidence="1">
    <location>
        <begin position="92"/>
        <end position="113"/>
    </location>
</feature>
<dbReference type="AlphaFoldDB" id="A0A5C3MJ56"/>
<evidence type="ECO:0000313" key="3">
    <source>
        <dbReference type="Proteomes" id="UP000305948"/>
    </source>
</evidence>
<proteinExistence type="predicted"/>
<dbReference type="EMBL" id="ML213543">
    <property type="protein sequence ID" value="TFK45442.1"/>
    <property type="molecule type" value="Genomic_DNA"/>
</dbReference>
<dbReference type="OrthoDB" id="3244185at2759"/>
<organism evidence="2 3">
    <name type="scientific">Heliocybe sulcata</name>
    <dbReference type="NCBI Taxonomy" id="5364"/>
    <lineage>
        <taxon>Eukaryota</taxon>
        <taxon>Fungi</taxon>
        <taxon>Dikarya</taxon>
        <taxon>Basidiomycota</taxon>
        <taxon>Agaricomycotina</taxon>
        <taxon>Agaricomycetes</taxon>
        <taxon>Gloeophyllales</taxon>
        <taxon>Gloeophyllaceae</taxon>
        <taxon>Heliocybe</taxon>
    </lineage>
</organism>
<name>A0A5C3MJ56_9AGAM</name>
<reference evidence="2 3" key="1">
    <citation type="journal article" date="2019" name="Nat. Ecol. Evol.">
        <title>Megaphylogeny resolves global patterns of mushroom evolution.</title>
        <authorList>
            <person name="Varga T."/>
            <person name="Krizsan K."/>
            <person name="Foldi C."/>
            <person name="Dima B."/>
            <person name="Sanchez-Garcia M."/>
            <person name="Sanchez-Ramirez S."/>
            <person name="Szollosi G.J."/>
            <person name="Szarkandi J.G."/>
            <person name="Papp V."/>
            <person name="Albert L."/>
            <person name="Andreopoulos W."/>
            <person name="Angelini C."/>
            <person name="Antonin V."/>
            <person name="Barry K.W."/>
            <person name="Bougher N.L."/>
            <person name="Buchanan P."/>
            <person name="Buyck B."/>
            <person name="Bense V."/>
            <person name="Catcheside P."/>
            <person name="Chovatia M."/>
            <person name="Cooper J."/>
            <person name="Damon W."/>
            <person name="Desjardin D."/>
            <person name="Finy P."/>
            <person name="Geml J."/>
            <person name="Haridas S."/>
            <person name="Hughes K."/>
            <person name="Justo A."/>
            <person name="Karasinski D."/>
            <person name="Kautmanova I."/>
            <person name="Kiss B."/>
            <person name="Kocsube S."/>
            <person name="Kotiranta H."/>
            <person name="LaButti K.M."/>
            <person name="Lechner B.E."/>
            <person name="Liimatainen K."/>
            <person name="Lipzen A."/>
            <person name="Lukacs Z."/>
            <person name="Mihaltcheva S."/>
            <person name="Morgado L.N."/>
            <person name="Niskanen T."/>
            <person name="Noordeloos M.E."/>
            <person name="Ohm R.A."/>
            <person name="Ortiz-Santana B."/>
            <person name="Ovrebo C."/>
            <person name="Racz N."/>
            <person name="Riley R."/>
            <person name="Savchenko A."/>
            <person name="Shiryaev A."/>
            <person name="Soop K."/>
            <person name="Spirin V."/>
            <person name="Szebenyi C."/>
            <person name="Tomsovsky M."/>
            <person name="Tulloss R.E."/>
            <person name="Uehling J."/>
            <person name="Grigoriev I.V."/>
            <person name="Vagvolgyi C."/>
            <person name="Papp T."/>
            <person name="Martin F.M."/>
            <person name="Miettinen O."/>
            <person name="Hibbett D.S."/>
            <person name="Nagy L.G."/>
        </authorList>
    </citation>
    <scope>NUCLEOTIDE SEQUENCE [LARGE SCALE GENOMIC DNA]</scope>
    <source>
        <strain evidence="2 3">OMC1185</strain>
    </source>
</reference>
<gene>
    <name evidence="2" type="ORF">OE88DRAFT_1649304</name>
</gene>
<dbReference type="Proteomes" id="UP000305948">
    <property type="component" value="Unassembled WGS sequence"/>
</dbReference>
<evidence type="ECO:0000313" key="2">
    <source>
        <dbReference type="EMBL" id="TFK45442.1"/>
    </source>
</evidence>
<protein>
    <submittedName>
        <fullName evidence="2">Uncharacterized protein</fullName>
    </submittedName>
</protein>
<evidence type="ECO:0000256" key="1">
    <source>
        <dbReference type="SAM" id="MobiDB-lite"/>
    </source>
</evidence>
<sequence>MPCTAVAHFHKSRRTRYAPDCTPKVAEPRRHRYRSVDRLEQEYGAMEFLPALRTFLAETCVTLKIQPKRSDVFDVYKAARIPLPSSYHLPDSTMNSTKVHAVPSRRTKNARKSDSPARFDMVLVVEDRAGRKSDPSGIRGLRVAQVRVIFKLPGELGGTNEQEPLAYVHWFRPLQSIDPVGNMFKLVRSTRQSRPNASIIPVSAIVRTCHLAPRFGTAAVMESWATDDRNEFLLNKYIDHSMFEMLRHHAYE</sequence>
<keyword evidence="3" id="KW-1185">Reference proteome</keyword>